<comment type="caution">
    <text evidence="2">The sequence shown here is derived from an EMBL/GenBank/DDBJ whole genome shotgun (WGS) entry which is preliminary data.</text>
</comment>
<organism evidence="2 3">
    <name type="scientific">Silvimonas amylolytica</name>
    <dbReference type="NCBI Taxonomy" id="449663"/>
    <lineage>
        <taxon>Bacteria</taxon>
        <taxon>Pseudomonadati</taxon>
        <taxon>Pseudomonadota</taxon>
        <taxon>Betaproteobacteria</taxon>
        <taxon>Neisseriales</taxon>
        <taxon>Chitinibacteraceae</taxon>
        <taxon>Silvimonas</taxon>
    </lineage>
</organism>
<gene>
    <name evidence="2" type="ORF">GCM10010971_14330</name>
</gene>
<dbReference type="InterPro" id="IPR047811">
    <property type="entry name" value="CytC_ox_assmbl_put"/>
</dbReference>
<keyword evidence="3" id="KW-1185">Reference proteome</keyword>
<feature type="transmembrane region" description="Helical" evidence="1">
    <location>
        <begin position="36"/>
        <end position="56"/>
    </location>
</feature>
<keyword evidence="1" id="KW-0812">Transmembrane</keyword>
<sequence>MKHWYVVVWLHKGWSTEMENIMPGDQRDRRRNLRTALILAAVALVFFVGIMARHWLFGS</sequence>
<evidence type="ECO:0000256" key="1">
    <source>
        <dbReference type="SAM" id="Phobius"/>
    </source>
</evidence>
<name>A0ABQ2PK54_9NEIS</name>
<evidence type="ECO:0000313" key="2">
    <source>
        <dbReference type="EMBL" id="GGP25614.1"/>
    </source>
</evidence>
<accession>A0ABQ2PK54</accession>
<protein>
    <submittedName>
        <fullName evidence="2">Uncharacterized protein</fullName>
    </submittedName>
</protein>
<dbReference type="Proteomes" id="UP000621859">
    <property type="component" value="Unassembled WGS sequence"/>
</dbReference>
<evidence type="ECO:0000313" key="3">
    <source>
        <dbReference type="Proteomes" id="UP000621859"/>
    </source>
</evidence>
<keyword evidence="1" id="KW-0472">Membrane</keyword>
<dbReference type="EMBL" id="BMLY01000002">
    <property type="protein sequence ID" value="GGP25614.1"/>
    <property type="molecule type" value="Genomic_DNA"/>
</dbReference>
<reference evidence="3" key="1">
    <citation type="journal article" date="2019" name="Int. J. Syst. Evol. Microbiol.">
        <title>The Global Catalogue of Microorganisms (GCM) 10K type strain sequencing project: providing services to taxonomists for standard genome sequencing and annotation.</title>
        <authorList>
            <consortium name="The Broad Institute Genomics Platform"/>
            <consortium name="The Broad Institute Genome Sequencing Center for Infectious Disease"/>
            <person name="Wu L."/>
            <person name="Ma J."/>
        </authorList>
    </citation>
    <scope>NUCLEOTIDE SEQUENCE [LARGE SCALE GENOMIC DNA]</scope>
    <source>
        <strain evidence="3">CGMCC 1.8860</strain>
    </source>
</reference>
<dbReference type="NCBIfam" id="NF038351">
    <property type="entry name" value="cyt_ox_assem_30"/>
    <property type="match status" value="1"/>
</dbReference>
<proteinExistence type="predicted"/>
<keyword evidence="1" id="KW-1133">Transmembrane helix</keyword>